<comment type="similarity">
    <text evidence="2">Belongs to the NlpA lipoprotein family.</text>
</comment>
<comment type="subcellular location">
    <subcellularLocation>
        <location evidence="1">Membrane</location>
        <topology evidence="1">Lipid-anchor</topology>
    </subcellularLocation>
</comment>
<dbReference type="KEGG" id="rgu:A4W93_05595"/>
<dbReference type="AlphaFoldDB" id="A0A1W6L5H1"/>
<dbReference type="EMBL" id="CP015118">
    <property type="protein sequence ID" value="ARN19427.1"/>
    <property type="molecule type" value="Genomic_DNA"/>
</dbReference>
<keyword evidence="6" id="KW-0449">Lipoprotein</keyword>
<dbReference type="Pfam" id="PF03180">
    <property type="entry name" value="Lipoprotein_9"/>
    <property type="match status" value="1"/>
</dbReference>
<evidence type="ECO:0000313" key="7">
    <source>
        <dbReference type="EMBL" id="ARN19427.1"/>
    </source>
</evidence>
<dbReference type="PANTHER" id="PTHR30429">
    <property type="entry name" value="D-METHIONINE-BINDING LIPOPROTEIN METQ"/>
    <property type="match status" value="1"/>
</dbReference>
<organism evidence="7 8">
    <name type="scientific">Piscinibacter gummiphilus</name>
    <dbReference type="NCBI Taxonomy" id="946333"/>
    <lineage>
        <taxon>Bacteria</taxon>
        <taxon>Pseudomonadati</taxon>
        <taxon>Pseudomonadota</taxon>
        <taxon>Betaproteobacteria</taxon>
        <taxon>Burkholderiales</taxon>
        <taxon>Sphaerotilaceae</taxon>
        <taxon>Piscinibacter</taxon>
    </lineage>
</organism>
<dbReference type="STRING" id="946333.A4W93_05595"/>
<proteinExistence type="inferred from homology"/>
<gene>
    <name evidence="7" type="ORF">A4W93_05595</name>
</gene>
<dbReference type="NCBIfam" id="TIGR00363">
    <property type="entry name" value="MetQ/NlpA family lipoprotein"/>
    <property type="match status" value="1"/>
</dbReference>
<keyword evidence="8" id="KW-1185">Reference proteome</keyword>
<accession>A0A1W6L5H1</accession>
<name>A0A1W6L5H1_9BURK</name>
<dbReference type="InterPro" id="IPR004872">
    <property type="entry name" value="Lipoprotein_NlpA"/>
</dbReference>
<keyword evidence="3" id="KW-0732">Signal</keyword>
<dbReference type="PANTHER" id="PTHR30429:SF1">
    <property type="entry name" value="D-METHIONINE-BINDING LIPOPROTEIN METQ-RELATED"/>
    <property type="match status" value="1"/>
</dbReference>
<protein>
    <submittedName>
        <fullName evidence="7">Metal ABC transporter substrate-binding protein</fullName>
    </submittedName>
</protein>
<evidence type="ECO:0000256" key="1">
    <source>
        <dbReference type="ARBA" id="ARBA00004635"/>
    </source>
</evidence>
<evidence type="ECO:0000256" key="6">
    <source>
        <dbReference type="ARBA" id="ARBA00023288"/>
    </source>
</evidence>
<dbReference type="RefSeq" id="WP_085749685.1">
    <property type="nucleotide sequence ID" value="NZ_BSPR01000002.1"/>
</dbReference>
<evidence type="ECO:0000313" key="8">
    <source>
        <dbReference type="Proteomes" id="UP000193427"/>
    </source>
</evidence>
<evidence type="ECO:0000256" key="2">
    <source>
        <dbReference type="ARBA" id="ARBA00008973"/>
    </source>
</evidence>
<dbReference type="OrthoDB" id="9812878at2"/>
<dbReference type="Proteomes" id="UP000193427">
    <property type="component" value="Chromosome"/>
</dbReference>
<dbReference type="PIRSF" id="PIRSF002854">
    <property type="entry name" value="MetQ"/>
    <property type="match status" value="1"/>
</dbReference>
<sequence>MKRVLGGVVLAASALAAHAQDTVRLAVTAGPHAQIAEAARTVAARDGLVLQIVEFQDYIQPNAALDAGDVQANSYQHRPFLQSQIQARGYKITAVGDTVTFPMGFYSKKVKSLDALAKGAKVGIQNDPSNSGRALALLQKYGAIKLKPGAGISATLADIAENPKGLQIVPLEAAQLPRSLDDLDAAAINTNYAVQANLVPTRDAIAIEDAKGPYANLLAVRTVDKDKPWVAKLVKAFQSPEVRKLVESSFGGSLVPAF</sequence>
<keyword evidence="5" id="KW-0564">Palmitate</keyword>
<dbReference type="CDD" id="cd13598">
    <property type="entry name" value="PBP2_lipoprotein_IlpA_like"/>
    <property type="match status" value="1"/>
</dbReference>
<evidence type="ECO:0000256" key="5">
    <source>
        <dbReference type="ARBA" id="ARBA00023139"/>
    </source>
</evidence>
<keyword evidence="4" id="KW-0472">Membrane</keyword>
<reference evidence="7 8" key="1">
    <citation type="submission" date="2016-04" db="EMBL/GenBank/DDBJ databases">
        <title>Complete genome sequence of natural rubber-degrading, novel Gram-negative bacterium, Rhizobacter gummiphilus strain NS21.</title>
        <authorList>
            <person name="Tabata M."/>
            <person name="Kasai D."/>
            <person name="Fukuda M."/>
        </authorList>
    </citation>
    <scope>NUCLEOTIDE SEQUENCE [LARGE SCALE GENOMIC DNA]</scope>
    <source>
        <strain evidence="7 8">NS21</strain>
    </source>
</reference>
<dbReference type="SUPFAM" id="SSF53850">
    <property type="entry name" value="Periplasmic binding protein-like II"/>
    <property type="match status" value="1"/>
</dbReference>
<dbReference type="GO" id="GO:0016020">
    <property type="term" value="C:membrane"/>
    <property type="evidence" value="ECO:0007669"/>
    <property type="project" value="UniProtKB-SubCell"/>
</dbReference>
<dbReference type="Gene3D" id="3.40.190.10">
    <property type="entry name" value="Periplasmic binding protein-like II"/>
    <property type="match status" value="2"/>
</dbReference>
<evidence type="ECO:0000256" key="3">
    <source>
        <dbReference type="ARBA" id="ARBA00022729"/>
    </source>
</evidence>
<evidence type="ECO:0000256" key="4">
    <source>
        <dbReference type="ARBA" id="ARBA00023136"/>
    </source>
</evidence>